<dbReference type="Pfam" id="PF02330">
    <property type="entry name" value="MAM33"/>
    <property type="match status" value="1"/>
</dbReference>
<accession>A0AAN8UKF4</accession>
<dbReference type="InterPro" id="IPR003428">
    <property type="entry name" value="MAM33"/>
</dbReference>
<organism evidence="1 2">
    <name type="scientific">Dillenia turbinata</name>
    <dbReference type="NCBI Taxonomy" id="194707"/>
    <lineage>
        <taxon>Eukaryota</taxon>
        <taxon>Viridiplantae</taxon>
        <taxon>Streptophyta</taxon>
        <taxon>Embryophyta</taxon>
        <taxon>Tracheophyta</taxon>
        <taxon>Spermatophyta</taxon>
        <taxon>Magnoliopsida</taxon>
        <taxon>eudicotyledons</taxon>
        <taxon>Gunneridae</taxon>
        <taxon>Pentapetalae</taxon>
        <taxon>Dilleniales</taxon>
        <taxon>Dilleniaceae</taxon>
        <taxon>Dillenia</taxon>
    </lineage>
</organism>
<protein>
    <submittedName>
        <fullName evidence="1">Mitochondrial glycoprotein</fullName>
    </submittedName>
</protein>
<dbReference type="GO" id="GO:0005759">
    <property type="term" value="C:mitochondrial matrix"/>
    <property type="evidence" value="ECO:0007669"/>
    <property type="project" value="InterPro"/>
</dbReference>
<evidence type="ECO:0000313" key="1">
    <source>
        <dbReference type="EMBL" id="KAK6912283.1"/>
    </source>
</evidence>
<dbReference type="PANTHER" id="PTHR10826:SF36">
    <property type="entry name" value="OS08G0439900 PROTEIN"/>
    <property type="match status" value="1"/>
</dbReference>
<dbReference type="Proteomes" id="UP001370490">
    <property type="component" value="Unassembled WGS sequence"/>
</dbReference>
<comment type="caution">
    <text evidence="1">The sequence shown here is derived from an EMBL/GenBank/DDBJ whole genome shotgun (WGS) entry which is preliminary data.</text>
</comment>
<dbReference type="InterPro" id="IPR036561">
    <property type="entry name" value="MAM33_sf"/>
</dbReference>
<gene>
    <name evidence="1" type="ORF">RJ641_024376</name>
</gene>
<sequence length="236" mass="27699">MARLLEAVRRTYVLCLRSTKTLIQERPFVTLTKTLPCNHNINVLQSRSYISEMRKSAFQSNILRLLRNEIEYEIERSPPQQPVPEFGPFMVDNRPGHQWVSLYQKFGENEDIKIEVTMFDGSVPVSKPGDDEDEKLHISLIVYISKGECTLEFVCSAWPNSLEIQNIYMHGQDRVLQPYSPEFKDLDDEMQEALYDYLESRGIDDKLAAFLHDYMLNKDKTEFIRWMETVKSFIED</sequence>
<dbReference type="EMBL" id="JBAMMX010000028">
    <property type="protein sequence ID" value="KAK6912283.1"/>
    <property type="molecule type" value="Genomic_DNA"/>
</dbReference>
<dbReference type="PANTHER" id="PTHR10826">
    <property type="entry name" value="COMPLEMENT COMPONENT 1"/>
    <property type="match status" value="1"/>
</dbReference>
<reference evidence="1 2" key="1">
    <citation type="submission" date="2023-12" db="EMBL/GenBank/DDBJ databases">
        <title>A high-quality genome assembly for Dillenia turbinata (Dilleniales).</title>
        <authorList>
            <person name="Chanderbali A."/>
        </authorList>
    </citation>
    <scope>NUCLEOTIDE SEQUENCE [LARGE SCALE GENOMIC DNA]</scope>
    <source>
        <strain evidence="1">LSX21</strain>
        <tissue evidence="1">Leaf</tissue>
    </source>
</reference>
<proteinExistence type="predicted"/>
<dbReference type="SUPFAM" id="SSF54529">
    <property type="entry name" value="Mitochondrial glycoprotein MAM33-like"/>
    <property type="match status" value="1"/>
</dbReference>
<dbReference type="Gene3D" id="3.10.280.10">
    <property type="entry name" value="Mitochondrial glycoprotein"/>
    <property type="match status" value="1"/>
</dbReference>
<dbReference type="AlphaFoldDB" id="A0AAN8UKF4"/>
<name>A0AAN8UKF4_9MAGN</name>
<keyword evidence="2" id="KW-1185">Reference proteome</keyword>
<evidence type="ECO:0000313" key="2">
    <source>
        <dbReference type="Proteomes" id="UP001370490"/>
    </source>
</evidence>